<sequence length="207" mass="22819">MDLNRERKVSRRFVTPLTACGRRIGAGLLSALLACAPALADPALGETWLIGVSLGSDLSPLPSETRHLGYELSGGERVSFEDWYQVRVPDLRLDFLTELTPDLGLIWGVGTGEYGEKYRIDPSLRVGLLYTRPVGRNGVLSLRLTTRVGGRLRERACTADYGDIGGVQRVNCRLAATPLEPSETLDYLWDEKPGDRLQASVGLIFRF</sequence>
<dbReference type="Proteomes" id="UP000244224">
    <property type="component" value="Unassembled WGS sequence"/>
</dbReference>
<feature type="signal peptide" evidence="1">
    <location>
        <begin position="1"/>
        <end position="40"/>
    </location>
</feature>
<feature type="chain" id="PRO_5015744272" description="Outer membrane protein with beta-barrel domain" evidence="1">
    <location>
        <begin position="41"/>
        <end position="207"/>
    </location>
</feature>
<dbReference type="PROSITE" id="PS51257">
    <property type="entry name" value="PROKAR_LIPOPROTEIN"/>
    <property type="match status" value="1"/>
</dbReference>
<gene>
    <name evidence="2" type="ORF">C8N34_102320</name>
</gene>
<accession>A0A2T6B8Y4</accession>
<evidence type="ECO:0000313" key="2">
    <source>
        <dbReference type="EMBL" id="PTX52540.1"/>
    </source>
</evidence>
<proteinExistence type="predicted"/>
<name>A0A2T6B8Y4_9RHOB</name>
<organism evidence="2 3">
    <name type="scientific">Gemmobacter caeni</name>
    <dbReference type="NCBI Taxonomy" id="589035"/>
    <lineage>
        <taxon>Bacteria</taxon>
        <taxon>Pseudomonadati</taxon>
        <taxon>Pseudomonadota</taxon>
        <taxon>Alphaproteobacteria</taxon>
        <taxon>Rhodobacterales</taxon>
        <taxon>Paracoccaceae</taxon>
        <taxon>Gemmobacter</taxon>
    </lineage>
</organism>
<evidence type="ECO:0008006" key="4">
    <source>
        <dbReference type="Google" id="ProtNLM"/>
    </source>
</evidence>
<keyword evidence="3" id="KW-1185">Reference proteome</keyword>
<protein>
    <recommendedName>
        <fullName evidence="4">Outer membrane protein with beta-barrel domain</fullName>
    </recommendedName>
</protein>
<reference evidence="2 3" key="1">
    <citation type="submission" date="2018-04" db="EMBL/GenBank/DDBJ databases">
        <title>Genomic Encyclopedia of Archaeal and Bacterial Type Strains, Phase II (KMG-II): from individual species to whole genera.</title>
        <authorList>
            <person name="Goeker M."/>
        </authorList>
    </citation>
    <scope>NUCLEOTIDE SEQUENCE [LARGE SCALE GENOMIC DNA]</scope>
    <source>
        <strain evidence="2 3">DSM 21823</strain>
    </source>
</reference>
<dbReference type="AlphaFoldDB" id="A0A2T6B8Y4"/>
<dbReference type="EMBL" id="QBKP01000002">
    <property type="protein sequence ID" value="PTX52540.1"/>
    <property type="molecule type" value="Genomic_DNA"/>
</dbReference>
<comment type="caution">
    <text evidence="2">The sequence shown here is derived from an EMBL/GenBank/DDBJ whole genome shotgun (WGS) entry which is preliminary data.</text>
</comment>
<evidence type="ECO:0000313" key="3">
    <source>
        <dbReference type="Proteomes" id="UP000244224"/>
    </source>
</evidence>
<keyword evidence="1" id="KW-0732">Signal</keyword>
<evidence type="ECO:0000256" key="1">
    <source>
        <dbReference type="SAM" id="SignalP"/>
    </source>
</evidence>